<gene>
    <name evidence="6" type="ORF">ACFHYO_15915</name>
</gene>
<feature type="domain" description="AAA+ ATPase" evidence="5">
    <location>
        <begin position="130"/>
        <end position="262"/>
    </location>
</feature>
<name>A0ABV6T8K4_9RHOB</name>
<keyword evidence="3 4" id="KW-0067">ATP-binding</keyword>
<dbReference type="Gene3D" id="1.10.8.60">
    <property type="match status" value="1"/>
</dbReference>
<dbReference type="Gene3D" id="3.40.50.300">
    <property type="entry name" value="P-loop containing nucleotide triphosphate hydrolases"/>
    <property type="match status" value="1"/>
</dbReference>
<dbReference type="EMBL" id="JBHMQU010000108">
    <property type="protein sequence ID" value="MFC0813580.1"/>
    <property type="molecule type" value="Genomic_DNA"/>
</dbReference>
<accession>A0ABV6T8K4</accession>
<dbReference type="CDD" id="cd19481">
    <property type="entry name" value="RecA-like_protease"/>
    <property type="match status" value="1"/>
</dbReference>
<comment type="similarity">
    <text evidence="1 4">Belongs to the AAA ATPase family.</text>
</comment>
<evidence type="ECO:0000256" key="3">
    <source>
        <dbReference type="ARBA" id="ARBA00022840"/>
    </source>
</evidence>
<dbReference type="Proteomes" id="UP001589920">
    <property type="component" value="Unassembled WGS sequence"/>
</dbReference>
<dbReference type="PANTHER" id="PTHR23073">
    <property type="entry name" value="26S PROTEASOME REGULATORY SUBUNIT"/>
    <property type="match status" value="1"/>
</dbReference>
<evidence type="ECO:0000313" key="7">
    <source>
        <dbReference type="Proteomes" id="UP001589920"/>
    </source>
</evidence>
<dbReference type="InterPro" id="IPR003593">
    <property type="entry name" value="AAA+_ATPase"/>
</dbReference>
<keyword evidence="7" id="KW-1185">Reference proteome</keyword>
<evidence type="ECO:0000256" key="4">
    <source>
        <dbReference type="RuleBase" id="RU003651"/>
    </source>
</evidence>
<dbReference type="InterPro" id="IPR050221">
    <property type="entry name" value="26S_Proteasome_ATPase"/>
</dbReference>
<evidence type="ECO:0000313" key="6">
    <source>
        <dbReference type="EMBL" id="MFC0813580.1"/>
    </source>
</evidence>
<comment type="caution">
    <text evidence="6">The sequence shown here is derived from an EMBL/GenBank/DDBJ whole genome shotgun (WGS) entry which is preliminary data.</text>
</comment>
<dbReference type="Pfam" id="PF00004">
    <property type="entry name" value="AAA"/>
    <property type="match status" value="1"/>
</dbReference>
<dbReference type="InterPro" id="IPR003959">
    <property type="entry name" value="ATPase_AAA_core"/>
</dbReference>
<organism evidence="6 7">
    <name type="scientific">Paracoccus panacisoli</name>
    <dbReference type="NCBI Taxonomy" id="1510163"/>
    <lineage>
        <taxon>Bacteria</taxon>
        <taxon>Pseudomonadati</taxon>
        <taxon>Pseudomonadota</taxon>
        <taxon>Alphaproteobacteria</taxon>
        <taxon>Rhodobacterales</taxon>
        <taxon>Paracoccaceae</taxon>
        <taxon>Paracoccus</taxon>
    </lineage>
</organism>
<evidence type="ECO:0000259" key="5">
    <source>
        <dbReference type="SMART" id="SM00382"/>
    </source>
</evidence>
<protein>
    <submittedName>
        <fullName evidence="6">AAA family ATPase</fullName>
    </submittedName>
</protein>
<dbReference type="RefSeq" id="WP_394321703.1">
    <property type="nucleotide sequence ID" value="NZ_JBHMQU010000108.1"/>
</dbReference>
<dbReference type="PROSITE" id="PS00674">
    <property type="entry name" value="AAA"/>
    <property type="match status" value="1"/>
</dbReference>
<dbReference type="SUPFAM" id="SSF52540">
    <property type="entry name" value="P-loop containing nucleoside triphosphate hydrolases"/>
    <property type="match status" value="1"/>
</dbReference>
<keyword evidence="2 4" id="KW-0547">Nucleotide-binding</keyword>
<evidence type="ECO:0000256" key="1">
    <source>
        <dbReference type="ARBA" id="ARBA00006914"/>
    </source>
</evidence>
<dbReference type="SMART" id="SM00382">
    <property type="entry name" value="AAA"/>
    <property type="match status" value="1"/>
</dbReference>
<evidence type="ECO:0000256" key="2">
    <source>
        <dbReference type="ARBA" id="ARBA00022741"/>
    </source>
</evidence>
<dbReference type="InterPro" id="IPR003960">
    <property type="entry name" value="ATPase_AAA_CS"/>
</dbReference>
<reference evidence="6 7" key="1">
    <citation type="submission" date="2024-09" db="EMBL/GenBank/DDBJ databases">
        <authorList>
            <person name="Sun Q."/>
            <person name="Mori K."/>
        </authorList>
    </citation>
    <scope>NUCLEOTIDE SEQUENCE [LARGE SCALE GENOMIC DNA]</scope>
    <source>
        <strain evidence="6 7">KCTC 42086</strain>
    </source>
</reference>
<proteinExistence type="inferred from homology"/>
<sequence length="387" mass="42259">MVDKTAKLIEKAIMQVDTPLISALLEAAMAADYTAVRRIGGQIAKRLAEQNDLEGAKALQALLRKRGVPLQTSGYTEALPRDAGSRLPLIEEGQWPTTPIMLGGEAGHTIAQFIEDAKNIGLLAEKGVSARLGLLLYGPPGTGKTLLAGHMAASLRRPLYVARLDSLISSRLGETAKNIRGIFEFVPTRNAVLFLDEMDAIAKLRDDRHELGELKRVVNTVLQGLDSLTDDVVTVGATNHPHLLDSAIWRRFPYKAELSLPDEDVRCSMWEHFLFQGNAAHQTEARLLARVSDGLSGADIENVALASRRRAILTNREVDLAQILLAVSGSRTGSPRLLDGRELETADKKMLTRLLHEKGSIGQAEIGKIVGVSRQMVHRYLKEAHDG</sequence>
<dbReference type="InterPro" id="IPR027417">
    <property type="entry name" value="P-loop_NTPase"/>
</dbReference>